<evidence type="ECO:0000256" key="3">
    <source>
        <dbReference type="ARBA" id="ARBA00022833"/>
    </source>
</evidence>
<evidence type="ECO:0000256" key="5">
    <source>
        <dbReference type="SAM" id="Coils"/>
    </source>
</evidence>
<evidence type="ECO:0000256" key="1">
    <source>
        <dbReference type="ARBA" id="ARBA00022723"/>
    </source>
</evidence>
<reference evidence="8 9" key="1">
    <citation type="submission" date="2024-01" db="EMBL/GenBank/DDBJ databases">
        <title>A draft genome for a cacao thread blight-causing isolate of Paramarasmius palmivorus.</title>
        <authorList>
            <person name="Baruah I.K."/>
            <person name="Bukari Y."/>
            <person name="Amoako-Attah I."/>
            <person name="Meinhardt L.W."/>
            <person name="Bailey B.A."/>
            <person name="Cohen S.P."/>
        </authorList>
    </citation>
    <scope>NUCLEOTIDE SEQUENCE [LARGE SCALE GENOMIC DNA]</scope>
    <source>
        <strain evidence="8 9">GH-12</strain>
    </source>
</reference>
<dbReference type="AlphaFoldDB" id="A0AAW0AWX7"/>
<comment type="caution">
    <text evidence="8">The sequence shown here is derived from an EMBL/GenBank/DDBJ whole genome shotgun (WGS) entry which is preliminary data.</text>
</comment>
<protein>
    <recommendedName>
        <fullName evidence="7">MYND-type domain-containing protein</fullName>
    </recommendedName>
</protein>
<dbReference type="Pfam" id="PF01753">
    <property type="entry name" value="zf-MYND"/>
    <property type="match status" value="1"/>
</dbReference>
<dbReference type="SUPFAM" id="SSF144232">
    <property type="entry name" value="HIT/MYND zinc finger-like"/>
    <property type="match status" value="1"/>
</dbReference>
<keyword evidence="3" id="KW-0862">Zinc</keyword>
<dbReference type="InterPro" id="IPR002893">
    <property type="entry name" value="Znf_MYND"/>
</dbReference>
<feature type="coiled-coil region" evidence="5">
    <location>
        <begin position="918"/>
        <end position="976"/>
    </location>
</feature>
<sequence length="1261" mass="144258">MGRRVPLTRLHPTGLPLLFQGRTYFHRTERVFHVGDRCRYCWKPTKGAKRRCSKCLSVSYCDRACQTAHWKEHKPFCISHPVVPPLPLQFHSKLLPRLLTAGRKFANHYSMEISGLAIHGISNVMDRDPACVSEPLPAFLARFRRTTRNIYWMICLEEAASAPLHGELSSCHLRYIPGSATAVSREAYLRWSTLDRTGDDTLEQLISSNERAGPDAGAIVVVVVVYNRDHSALVEFTTTRGLRGIDTYHHGYLEVVMLLTKQPLAIIRTMSSRIRIPKKRKAELSDSSPTTRPQYFPALPAYHGSNRRRSRPVVFLSDGSTFAQTPFIQIPEGQRGFRQAAAEDAHTEEDTEPNDTQDGLEASPDEPDSLGVQQDSGWGDIHFTHHTPPPLSPHRRKRQRQSQRWLVDVLPKLLHPYMDLVEKTHNFQVVSPQISHVCTCAKPSRVLNMIIVRFATVDIQVLEFVGKLFLRMPPNHTAWCNALEDFLASQGYRLHGEDPIRRRFANCLQWYNALKDKTRVFVDSILSETRSTHNIPPRPRVDSARVASEASSSPLSSPTPTIIPLSRLEEDINVENPSPPRLDRPSDYLRARCPLCFGGSRRQVGFDAIVCVDACFTQKHNKQQRDHPIHHPQSVFVPEADVLSMEAEVELLRPPRPKKASSMAVPLSEVKDGFEGSMKVPSSVLDGCQDSFTAADDRRQKASTKFFDCTALMGLLCRHDRVLWLVNMTSAGEKQHYVLCLLNTLFQHLPDDFTIGLLYDIACQLHRSCIKFNFLSQYSHRLSFAISVFHAFGHRWPCQVIYHPRKREGYGLSDGEGCERFWHSISKLIPFLRYYVRIYTVDVQIQHLDHENLLGLGKWLERKWIACHDRRRHAMSILNSCGKSEAFLRSQWAAQIAYQTKPLPSQSQGSAKRAIHEVLQLREVVARLQSSLSKLEDSLVESDLPPYSYLEVHAEIPVKEQRLKEAQRKLRAKEMALGVRERQEVARLVNSPFVKARVNALAVKTRLMERLRQRKFERDCLERSFRKQKTTNEHKADRHLEDAVSKRDPTIQRLAKQYNDLVATMQSLIRGGRAPRHAVAPVPIDMKSLFSLDVDDAIWDDVGLDDECDNSDPPPWLSEEAVRSGIRALLERDRCDEEILRLRHERNAMQEWFVEEWVIVTQAIATTGQYTLDYWLMLLLHEWERHTALLRPSIDAPDWGPTKEEIAEFRQLRRGDVVDSFSDSISASDSDSDEDMVDPDPDSALIDLLDHIDLVEDDWIE</sequence>
<accession>A0AAW0AWX7</accession>
<organism evidence="8 9">
    <name type="scientific">Paramarasmius palmivorus</name>
    <dbReference type="NCBI Taxonomy" id="297713"/>
    <lineage>
        <taxon>Eukaryota</taxon>
        <taxon>Fungi</taxon>
        <taxon>Dikarya</taxon>
        <taxon>Basidiomycota</taxon>
        <taxon>Agaricomycotina</taxon>
        <taxon>Agaricomycetes</taxon>
        <taxon>Agaricomycetidae</taxon>
        <taxon>Agaricales</taxon>
        <taxon>Marasmiineae</taxon>
        <taxon>Marasmiaceae</taxon>
        <taxon>Paramarasmius</taxon>
    </lineage>
</organism>
<dbReference type="InterPro" id="IPR040521">
    <property type="entry name" value="KDZ"/>
</dbReference>
<name>A0AAW0AWX7_9AGAR</name>
<evidence type="ECO:0000313" key="8">
    <source>
        <dbReference type="EMBL" id="KAK7017547.1"/>
    </source>
</evidence>
<evidence type="ECO:0000256" key="6">
    <source>
        <dbReference type="SAM" id="MobiDB-lite"/>
    </source>
</evidence>
<feature type="compositionally biased region" description="Acidic residues" evidence="6">
    <location>
        <begin position="346"/>
        <end position="355"/>
    </location>
</feature>
<feature type="region of interest" description="Disordered" evidence="6">
    <location>
        <begin position="278"/>
        <end position="304"/>
    </location>
</feature>
<proteinExistence type="predicted"/>
<dbReference type="PANTHER" id="PTHR33096:SF1">
    <property type="entry name" value="CXC1-LIKE CYSTEINE CLUSTER ASSOCIATED WITH KDZ TRANSPOSASES DOMAIN-CONTAINING PROTEIN"/>
    <property type="match status" value="1"/>
</dbReference>
<feature type="region of interest" description="Disordered" evidence="6">
    <location>
        <begin position="327"/>
        <end position="399"/>
    </location>
</feature>
<dbReference type="PROSITE" id="PS50865">
    <property type="entry name" value="ZF_MYND_2"/>
    <property type="match status" value="1"/>
</dbReference>
<keyword evidence="1" id="KW-0479">Metal-binding</keyword>
<keyword evidence="9" id="KW-1185">Reference proteome</keyword>
<dbReference type="EMBL" id="JAYKXP010000249">
    <property type="protein sequence ID" value="KAK7017547.1"/>
    <property type="molecule type" value="Genomic_DNA"/>
</dbReference>
<gene>
    <name evidence="8" type="ORF">VNI00_018578</name>
</gene>
<dbReference type="Gene3D" id="6.10.140.2220">
    <property type="match status" value="1"/>
</dbReference>
<dbReference type="Pfam" id="PF18758">
    <property type="entry name" value="KDZ"/>
    <property type="match status" value="1"/>
</dbReference>
<feature type="compositionally biased region" description="Low complexity" evidence="6">
    <location>
        <begin position="551"/>
        <end position="562"/>
    </location>
</feature>
<dbReference type="Proteomes" id="UP001383192">
    <property type="component" value="Unassembled WGS sequence"/>
</dbReference>
<feature type="domain" description="MYND-type" evidence="7">
    <location>
        <begin position="38"/>
        <end position="77"/>
    </location>
</feature>
<dbReference type="GO" id="GO:0008270">
    <property type="term" value="F:zinc ion binding"/>
    <property type="evidence" value="ECO:0007669"/>
    <property type="project" value="UniProtKB-KW"/>
</dbReference>
<dbReference type="PANTHER" id="PTHR33096">
    <property type="entry name" value="CXC2 DOMAIN-CONTAINING PROTEIN"/>
    <property type="match status" value="1"/>
</dbReference>
<feature type="region of interest" description="Disordered" evidence="6">
    <location>
        <begin position="530"/>
        <end position="562"/>
    </location>
</feature>
<evidence type="ECO:0000256" key="4">
    <source>
        <dbReference type="PROSITE-ProRule" id="PRU00134"/>
    </source>
</evidence>
<evidence type="ECO:0000259" key="7">
    <source>
        <dbReference type="PROSITE" id="PS50865"/>
    </source>
</evidence>
<evidence type="ECO:0000313" key="9">
    <source>
        <dbReference type="Proteomes" id="UP001383192"/>
    </source>
</evidence>
<evidence type="ECO:0000256" key="2">
    <source>
        <dbReference type="ARBA" id="ARBA00022771"/>
    </source>
</evidence>
<keyword evidence="5" id="KW-0175">Coiled coil</keyword>
<keyword evidence="2 4" id="KW-0863">Zinc-finger</keyword>